<name>A0A086TJH3_9FUNG</name>
<keyword evidence="2" id="KW-1185">Reference proteome</keyword>
<sequence>MHRQLHADKLPDMLISTLGGTDRYLTEIRNVVKAKDDVERLSKCDPSQIKISGIDLRKAFVVGAGTLLPLSASVTITVGQEHGDVAEIEIPLPTQFHNLIVSLKAVYQPTFKHKRWLEQRKGRAVEGTELIAHKEASLPWLRGSEALITEYVKQSKVVESDLEAFYNNVTLKKHQ</sequence>
<evidence type="ECO:0000313" key="2">
    <source>
        <dbReference type="Proteomes" id="UP000243308"/>
    </source>
</evidence>
<proteinExistence type="predicted"/>
<dbReference type="OrthoDB" id="2436419at2759"/>
<evidence type="ECO:0000313" key="1">
    <source>
        <dbReference type="EMBL" id="KFH62100.1"/>
    </source>
</evidence>
<dbReference type="AlphaFoldDB" id="A0A086TJH3"/>
<gene>
    <name evidence="1" type="ORF">MVEG_11739</name>
</gene>
<organism evidence="1 2">
    <name type="scientific">Podila verticillata NRRL 6337</name>
    <dbReference type="NCBI Taxonomy" id="1069443"/>
    <lineage>
        <taxon>Eukaryota</taxon>
        <taxon>Fungi</taxon>
        <taxon>Fungi incertae sedis</taxon>
        <taxon>Mucoromycota</taxon>
        <taxon>Mortierellomycotina</taxon>
        <taxon>Mortierellomycetes</taxon>
        <taxon>Mortierellales</taxon>
        <taxon>Mortierellaceae</taxon>
        <taxon>Podila</taxon>
    </lineage>
</organism>
<dbReference type="EMBL" id="KN042433">
    <property type="protein sequence ID" value="KFH62100.1"/>
    <property type="molecule type" value="Genomic_DNA"/>
</dbReference>
<accession>A0A086TJH3</accession>
<protein>
    <submittedName>
        <fullName evidence="1">Uncharacterized protein</fullName>
    </submittedName>
</protein>
<dbReference type="Proteomes" id="UP000243308">
    <property type="component" value="Unassembled WGS sequence"/>
</dbReference>
<reference evidence="1 2" key="1">
    <citation type="submission" date="2011-02" db="EMBL/GenBank/DDBJ databases">
        <title>The Genome Sequence of Mortierella verticillata NRRL 6337.</title>
        <authorList>
            <consortium name="The Broad Institute Genome Sequencing Platform"/>
            <person name="Russ C."/>
            <person name="Cuomo C."/>
            <person name="Burger G."/>
            <person name="Gray M.W."/>
            <person name="Holland P.W.H."/>
            <person name="King N."/>
            <person name="Lang F.B.F."/>
            <person name="Roger A.J."/>
            <person name="Ruiz-Trillo I."/>
            <person name="Young S.K."/>
            <person name="Zeng Q."/>
            <person name="Gargeya S."/>
            <person name="Alvarado L."/>
            <person name="Berlin A."/>
            <person name="Chapman S.B."/>
            <person name="Chen Z."/>
            <person name="Freedman E."/>
            <person name="Gellesch M."/>
            <person name="Goldberg J."/>
            <person name="Griggs A."/>
            <person name="Gujja S."/>
            <person name="Heilman E."/>
            <person name="Heiman D."/>
            <person name="Howarth C."/>
            <person name="Mehta T."/>
            <person name="Neiman D."/>
            <person name="Pearson M."/>
            <person name="Roberts A."/>
            <person name="Saif S."/>
            <person name="Shea T."/>
            <person name="Shenoy N."/>
            <person name="Sisk P."/>
            <person name="Stolte C."/>
            <person name="Sykes S."/>
            <person name="White J."/>
            <person name="Yandava C."/>
            <person name="Haas B."/>
            <person name="Nusbaum C."/>
            <person name="Birren B."/>
        </authorList>
    </citation>
    <scope>NUCLEOTIDE SEQUENCE [LARGE SCALE GENOMIC DNA]</scope>
    <source>
        <strain evidence="1 2">NRRL 6337</strain>
    </source>
</reference>